<dbReference type="EMBL" id="FOXH01000003">
    <property type="protein sequence ID" value="SFP44167.1"/>
    <property type="molecule type" value="Genomic_DNA"/>
</dbReference>
<dbReference type="InterPro" id="IPR052022">
    <property type="entry name" value="26kDa_periplasmic_antigen"/>
</dbReference>
<evidence type="ECO:0008006" key="4">
    <source>
        <dbReference type="Google" id="ProtNLM"/>
    </source>
</evidence>
<keyword evidence="1" id="KW-0732">Signal</keyword>
<accession>A0A1I5QDI2</accession>
<dbReference type="Pfam" id="PF04402">
    <property type="entry name" value="SIMPL"/>
    <property type="match status" value="1"/>
</dbReference>
<evidence type="ECO:0000313" key="3">
    <source>
        <dbReference type="Proteomes" id="UP000199306"/>
    </source>
</evidence>
<dbReference type="Proteomes" id="UP000199306">
    <property type="component" value="Unassembled WGS sequence"/>
</dbReference>
<protein>
    <recommendedName>
        <fullName evidence="4">DUF541 domain-containing protein</fullName>
    </recommendedName>
</protein>
<dbReference type="GO" id="GO:0006974">
    <property type="term" value="P:DNA damage response"/>
    <property type="evidence" value="ECO:0007669"/>
    <property type="project" value="TreeGrafter"/>
</dbReference>
<gene>
    <name evidence="2" type="ORF">SAMN04515674_103133</name>
</gene>
<keyword evidence="3" id="KW-1185">Reference proteome</keyword>
<dbReference type="InterPro" id="IPR007497">
    <property type="entry name" value="SIMPL/DUF541"/>
</dbReference>
<dbReference type="OrthoDB" id="1242975at2"/>
<organism evidence="2 3">
    <name type="scientific">Pseudarcicella hirudinis</name>
    <dbReference type="NCBI Taxonomy" id="1079859"/>
    <lineage>
        <taxon>Bacteria</taxon>
        <taxon>Pseudomonadati</taxon>
        <taxon>Bacteroidota</taxon>
        <taxon>Cytophagia</taxon>
        <taxon>Cytophagales</taxon>
        <taxon>Flectobacillaceae</taxon>
        <taxon>Pseudarcicella</taxon>
    </lineage>
</organism>
<evidence type="ECO:0000313" key="2">
    <source>
        <dbReference type="EMBL" id="SFP44167.1"/>
    </source>
</evidence>
<evidence type="ECO:0000256" key="1">
    <source>
        <dbReference type="SAM" id="SignalP"/>
    </source>
</evidence>
<dbReference type="Gene3D" id="3.30.110.170">
    <property type="entry name" value="Protein of unknown function (DUF541), domain 1"/>
    <property type="match status" value="1"/>
</dbReference>
<name>A0A1I5QDI2_9BACT</name>
<dbReference type="RefSeq" id="WP_092014049.1">
    <property type="nucleotide sequence ID" value="NZ_FOXH01000003.1"/>
</dbReference>
<sequence>MKQVIILFAAMLAGVFNANAQTMDHKEPIKKIEVTGSAEQEVLPDKVFISISLKEYQKDSKNKVDILVLEQQLQKAIADAGLPKESLKVGDISGYREWFGKKKPTNFLESKNYVLTVENLSKIDGILNKVDEKGVASVGIDHFDYSKIEQLRKEVKIKALQAAKEKAKYLLEGIGEQLGEAIEIIEIDNGYIPQPMYANARMKVSAAMEDASQESTVDVQKIKVRFEIKASFKIK</sequence>
<dbReference type="Gene3D" id="3.30.70.2970">
    <property type="entry name" value="Protein of unknown function (DUF541), domain 2"/>
    <property type="match status" value="1"/>
</dbReference>
<feature type="chain" id="PRO_5011504972" description="DUF541 domain-containing protein" evidence="1">
    <location>
        <begin position="21"/>
        <end position="235"/>
    </location>
</feature>
<dbReference type="AlphaFoldDB" id="A0A1I5QDI2"/>
<reference evidence="2 3" key="1">
    <citation type="submission" date="2016-10" db="EMBL/GenBank/DDBJ databases">
        <authorList>
            <person name="de Groot N.N."/>
        </authorList>
    </citation>
    <scope>NUCLEOTIDE SEQUENCE [LARGE SCALE GENOMIC DNA]</scope>
    <source>
        <strain evidence="3">E92,LMG 26720,CCM 7988</strain>
    </source>
</reference>
<feature type="signal peptide" evidence="1">
    <location>
        <begin position="1"/>
        <end position="20"/>
    </location>
</feature>
<proteinExistence type="predicted"/>
<dbReference type="STRING" id="1079859.SAMN04515674_103133"/>
<dbReference type="PANTHER" id="PTHR34387:SF1">
    <property type="entry name" value="PERIPLASMIC IMMUNOGENIC PROTEIN"/>
    <property type="match status" value="1"/>
</dbReference>
<dbReference type="PANTHER" id="PTHR34387">
    <property type="entry name" value="SLR1258 PROTEIN"/>
    <property type="match status" value="1"/>
</dbReference>